<proteinExistence type="predicted"/>
<feature type="transmembrane region" description="Helical" evidence="1">
    <location>
        <begin position="108"/>
        <end position="126"/>
    </location>
</feature>
<dbReference type="Proteomes" id="UP000186559">
    <property type="component" value="Chromosome"/>
</dbReference>
<sequence>MTALKQYQRLEASGLWRPEPDAERREVIVSLGDASLTISEFSGRALAHWSLAAVRRANRGPGPAIYHPDGDPGETLELAEDETTMIEAIERLLRAIDRRRPRRGKLRLLLVGGLSAVLVLGGAFWLPGALVEHTRQVVPAVKREEIGAALLSRITNIAGQPCMTEEARLPLRRLALRTLGETRQDDLVVLPGGVEETAHLPGGIILLNRALIEDYEDPDVTAGYVLAEAVRARRGDPFGELLDHAGLWASLKLLTTGSLPESALDSYSEAVVDAPPDPVPTEALLRAFDRAQMRSTAYGLAREAAGDDAGALIASDPHAEGGGRLVLTDADWIRLQGICSG</sequence>
<evidence type="ECO:0008006" key="4">
    <source>
        <dbReference type="Google" id="ProtNLM"/>
    </source>
</evidence>
<name>A0A1U7D165_9RHOB</name>
<gene>
    <name evidence="2" type="ORF">Ga0080559_TMP1047</name>
</gene>
<accession>A0A1U7D165</accession>
<evidence type="ECO:0000313" key="3">
    <source>
        <dbReference type="Proteomes" id="UP000186559"/>
    </source>
</evidence>
<dbReference type="RefSeq" id="WP_076622392.1">
    <property type="nucleotide sequence ID" value="NZ_BMEW01000003.1"/>
</dbReference>
<dbReference type="OrthoDB" id="7822309at2"/>
<keyword evidence="3" id="KW-1185">Reference proteome</keyword>
<organism evidence="2 3">
    <name type="scientific">Salipiger profundus</name>
    <dbReference type="NCBI Taxonomy" id="1229727"/>
    <lineage>
        <taxon>Bacteria</taxon>
        <taxon>Pseudomonadati</taxon>
        <taxon>Pseudomonadota</taxon>
        <taxon>Alphaproteobacteria</taxon>
        <taxon>Rhodobacterales</taxon>
        <taxon>Roseobacteraceae</taxon>
        <taxon>Salipiger</taxon>
    </lineage>
</organism>
<reference evidence="2 3" key="1">
    <citation type="submission" date="2016-03" db="EMBL/GenBank/DDBJ databases">
        <title>Deep-sea bacteria in the southern Pacific.</title>
        <authorList>
            <person name="Tang K."/>
        </authorList>
    </citation>
    <scope>NUCLEOTIDE SEQUENCE [LARGE SCALE GENOMIC DNA]</scope>
    <source>
        <strain evidence="2 3">JLT2016</strain>
    </source>
</reference>
<dbReference type="STRING" id="1229727.Ga0080559_TMP1047"/>
<keyword evidence="1" id="KW-0472">Membrane</keyword>
<keyword evidence="1" id="KW-1133">Transmembrane helix</keyword>
<dbReference type="EMBL" id="CP014796">
    <property type="protein sequence ID" value="APX21843.1"/>
    <property type="molecule type" value="Genomic_DNA"/>
</dbReference>
<dbReference type="AlphaFoldDB" id="A0A1U7D165"/>
<evidence type="ECO:0000256" key="1">
    <source>
        <dbReference type="SAM" id="Phobius"/>
    </source>
</evidence>
<evidence type="ECO:0000313" key="2">
    <source>
        <dbReference type="EMBL" id="APX21843.1"/>
    </source>
</evidence>
<dbReference type="KEGG" id="tpro:Ga0080559_TMP1047"/>
<keyword evidence="1" id="KW-0812">Transmembrane</keyword>
<protein>
    <recommendedName>
        <fullName evidence="4">Peptidase family M48</fullName>
    </recommendedName>
</protein>